<dbReference type="EMBL" id="FNPE01000019">
    <property type="protein sequence ID" value="SDZ35382.1"/>
    <property type="molecule type" value="Genomic_DNA"/>
</dbReference>
<dbReference type="Pfam" id="PF07024">
    <property type="entry name" value="ImpE"/>
    <property type="match status" value="1"/>
</dbReference>
<reference evidence="2 3" key="1">
    <citation type="submission" date="2016-10" db="EMBL/GenBank/DDBJ databases">
        <authorList>
            <person name="de Groot N.N."/>
        </authorList>
    </citation>
    <scope>NUCLEOTIDE SEQUENCE [LARGE SCALE GENOMIC DNA]</scope>
    <source>
        <strain evidence="2 3">LMG 24775</strain>
    </source>
</reference>
<protein>
    <submittedName>
        <fullName evidence="2">Type VI secretion system protein ImpE</fullName>
    </submittedName>
</protein>
<dbReference type="AlphaFoldDB" id="A0A1H3SBM1"/>
<dbReference type="Proteomes" id="UP000183417">
    <property type="component" value="Unassembled WGS sequence"/>
</dbReference>
<dbReference type="PIRSF" id="PIRSF029288">
    <property type="entry name" value="SciE_ImpE"/>
    <property type="match status" value="1"/>
</dbReference>
<accession>A0A1H3SBM1</accession>
<organism evidence="2 3">
    <name type="scientific">Delftia lacustris</name>
    <dbReference type="NCBI Taxonomy" id="558537"/>
    <lineage>
        <taxon>Bacteria</taxon>
        <taxon>Pseudomonadati</taxon>
        <taxon>Pseudomonadota</taxon>
        <taxon>Betaproteobacteria</taxon>
        <taxon>Burkholderiales</taxon>
        <taxon>Comamonadaceae</taxon>
        <taxon>Delftia</taxon>
    </lineage>
</organism>
<feature type="region of interest" description="Disordered" evidence="1">
    <location>
        <begin position="220"/>
        <end position="251"/>
    </location>
</feature>
<evidence type="ECO:0000256" key="1">
    <source>
        <dbReference type="SAM" id="MobiDB-lite"/>
    </source>
</evidence>
<proteinExistence type="predicted"/>
<dbReference type="GeneID" id="94692220"/>
<name>A0A1H3SBM1_9BURK</name>
<sequence>MPLPSFTSQLSLDEQLKALKDQIRQAPASAPLRVYYFQLLCVLGEWQKALEQLQLCAQLDPSCEPMARAYREAIRCEVLRAEVFAGKKKPFLMGEPAQWLACLIDALAHEGAAAQDLRARALDEAPATAGHMGEHRFEWLADSDTRLGPVCELLAHGSYYWLPFDAIAQIGFEPVQDLRDLIWLPCEVTLREGGALQGFMPARYPLAPGDDDAVRMSRRTQWSPLDSGSSEPDESSGHVAGHGQRTWVTDSEDFPMLQVRQLALETATR</sequence>
<dbReference type="InterPro" id="IPR011990">
    <property type="entry name" value="TPR-like_helical_dom_sf"/>
</dbReference>
<dbReference type="RefSeq" id="WP_074923203.1">
    <property type="nucleotide sequence ID" value="NZ_CP141274.1"/>
</dbReference>
<evidence type="ECO:0000313" key="2">
    <source>
        <dbReference type="EMBL" id="SDZ35382.1"/>
    </source>
</evidence>
<dbReference type="SUPFAM" id="SSF144059">
    <property type="entry name" value="ImpE-like"/>
    <property type="match status" value="1"/>
</dbReference>
<gene>
    <name evidence="2" type="ORF">SAMN05421547_11955</name>
</gene>
<evidence type="ECO:0000313" key="3">
    <source>
        <dbReference type="Proteomes" id="UP000183417"/>
    </source>
</evidence>
<dbReference type="InterPro" id="IPR009211">
    <property type="entry name" value="TagJ"/>
</dbReference>
<dbReference type="Gene3D" id="1.25.40.10">
    <property type="entry name" value="Tetratricopeptide repeat domain"/>
    <property type="match status" value="1"/>
</dbReference>